<feature type="transmembrane region" description="Helical" evidence="2">
    <location>
        <begin position="462"/>
        <end position="485"/>
    </location>
</feature>
<dbReference type="FunFam" id="1.10.510.10:FF:000994">
    <property type="entry name" value="Hypoxia Inhibited Receptor tyrosine kinase"/>
    <property type="match status" value="1"/>
</dbReference>
<dbReference type="PANTHER" id="PTHR24416:SF583">
    <property type="entry name" value="RECEPTOR PROTEIN-TYROSINE KINASE"/>
    <property type="match status" value="1"/>
</dbReference>
<dbReference type="InterPro" id="IPR050122">
    <property type="entry name" value="RTK"/>
</dbReference>
<gene>
    <name evidence="4" type="ORF">CYNAS_LOCUS17004</name>
</gene>
<feature type="transmembrane region" description="Helical" evidence="2">
    <location>
        <begin position="753"/>
        <end position="774"/>
    </location>
</feature>
<dbReference type="InterPro" id="IPR011009">
    <property type="entry name" value="Kinase-like_dom_sf"/>
</dbReference>
<dbReference type="InterPro" id="IPR001245">
    <property type="entry name" value="Ser-Thr/Tyr_kinase_cat_dom"/>
</dbReference>
<dbReference type="GO" id="GO:0007169">
    <property type="term" value="P:cell surface receptor protein tyrosine kinase signaling pathway"/>
    <property type="evidence" value="ECO:0007669"/>
    <property type="project" value="TreeGrafter"/>
</dbReference>
<keyword evidence="5" id="KW-1185">Reference proteome</keyword>
<evidence type="ECO:0000313" key="4">
    <source>
        <dbReference type="EMBL" id="CAJ0605021.1"/>
    </source>
</evidence>
<dbReference type="InterPro" id="IPR000719">
    <property type="entry name" value="Prot_kinase_dom"/>
</dbReference>
<evidence type="ECO:0000313" key="5">
    <source>
        <dbReference type="Proteomes" id="UP001176961"/>
    </source>
</evidence>
<dbReference type="GO" id="GO:0005886">
    <property type="term" value="C:plasma membrane"/>
    <property type="evidence" value="ECO:0007669"/>
    <property type="project" value="TreeGrafter"/>
</dbReference>
<dbReference type="GO" id="GO:0043235">
    <property type="term" value="C:receptor complex"/>
    <property type="evidence" value="ECO:0007669"/>
    <property type="project" value="TreeGrafter"/>
</dbReference>
<protein>
    <recommendedName>
        <fullName evidence="3">Protein kinase domain-containing protein</fullName>
    </recommendedName>
</protein>
<organism evidence="4 5">
    <name type="scientific">Cylicocyclus nassatus</name>
    <name type="common">Nematode worm</name>
    <dbReference type="NCBI Taxonomy" id="53992"/>
    <lineage>
        <taxon>Eukaryota</taxon>
        <taxon>Metazoa</taxon>
        <taxon>Ecdysozoa</taxon>
        <taxon>Nematoda</taxon>
        <taxon>Chromadorea</taxon>
        <taxon>Rhabditida</taxon>
        <taxon>Rhabditina</taxon>
        <taxon>Rhabditomorpha</taxon>
        <taxon>Strongyloidea</taxon>
        <taxon>Strongylidae</taxon>
        <taxon>Cylicocyclus</taxon>
    </lineage>
</organism>
<dbReference type="GO" id="GO:0004714">
    <property type="term" value="F:transmembrane receptor protein tyrosine kinase activity"/>
    <property type="evidence" value="ECO:0007669"/>
    <property type="project" value="TreeGrafter"/>
</dbReference>
<evidence type="ECO:0000256" key="1">
    <source>
        <dbReference type="SAM" id="MobiDB-lite"/>
    </source>
</evidence>
<sequence length="926" mass="104326">MLILLLIPLAVDAEDLSDSQKCFYSCTAECLSGDKNSTVQNCLQNCENLGFCGKTEENCRNKCDALNSPPLAAVDELRWGKQNLTTAIVFPPIKEATFYVIQYRVSHEVQIPPEGLGTVDAPPSHFVDKMIEISTEPVITDFLRPKTIFCKSADIRVAAVSPSATGPFSETRSIGPPQPLISAKLELLEVVYKNSSASWFDTIELTFKYLVGAWPLGLKDLEVTAIMDGDFCEKEAVNQSVPLPTYAQGSLGTIVARIDADAMYRKCHYIYYAKEIKSKQCLTRLFPATKDSKRLLLSCNTVKNSSCTEDAATSPICGPIEKIDYEVTEKVPMPGEPNKKLLWLNVTFDPVMGEKKLPTLYYKAFYGQGEPYDNNINLVNLTRNIKATTNCLKFDNGKCLESHNSILISGIRYDTTYGIIFCAIKNITDIPDFLVNNTSKPKGNRIYVSSALIETLGSSTKAVIIGITGVALFSIVDIIFIRCYIKRQKRDNKIYRLKLSQRENDSRYSLPRQSDIWEIERRNLIIYDEAKLGSGAFGAVYLGRLLGKSPANRDSKSTLGVNLMRAENCQVAVKMLPESADDASRSEFLREIGLMKTIGYHERLVNMLACITESEPLCLVAEFCSDGDLLNFLQERCKYMIKLNGQGINYDDVPEVDNYNIDMIVTLKQLLMFAVQISYGLEYLSTRGFVHRDIAARNILVNGKNSCKIGDFGLCRNLYSDSSLYRSKGGRLPLKWMSPEAIRHYKFSTQSDVWAFGILLFEIITLGGSPYPLIPPEDLLDYLENGRRMERPDNCPELFYEVMAECWRFEPEHRPGFSTIRQKLAAQLEEITEEYNYLKLDSRKNYYNVQYAEKPDVIVIPESEEPISPPKPREGSQSLSFDSMHGDDRWIAQVNSEIDDATRKRNSRSVSIAKNVDDNLCAEYAF</sequence>
<dbReference type="Gene3D" id="1.10.510.10">
    <property type="entry name" value="Transferase(Phosphotransferase) domain 1"/>
    <property type="match status" value="1"/>
</dbReference>
<feature type="region of interest" description="Disordered" evidence="1">
    <location>
        <begin position="863"/>
        <end position="882"/>
    </location>
</feature>
<dbReference type="PANTHER" id="PTHR24416">
    <property type="entry name" value="TYROSINE-PROTEIN KINASE RECEPTOR"/>
    <property type="match status" value="1"/>
</dbReference>
<accession>A0AA36H754</accession>
<dbReference type="Pfam" id="PF07714">
    <property type="entry name" value="PK_Tyr_Ser-Thr"/>
    <property type="match status" value="1"/>
</dbReference>
<keyword evidence="2" id="KW-1133">Transmembrane helix</keyword>
<dbReference type="SUPFAM" id="SSF56112">
    <property type="entry name" value="Protein kinase-like (PK-like)"/>
    <property type="match status" value="1"/>
</dbReference>
<comment type="caution">
    <text evidence="4">The sequence shown here is derived from an EMBL/GenBank/DDBJ whole genome shotgun (WGS) entry which is preliminary data.</text>
</comment>
<dbReference type="AlphaFoldDB" id="A0AA36H754"/>
<evidence type="ECO:0000259" key="3">
    <source>
        <dbReference type="PROSITE" id="PS50011"/>
    </source>
</evidence>
<dbReference type="InterPro" id="IPR020635">
    <property type="entry name" value="Tyr_kinase_cat_dom"/>
</dbReference>
<dbReference type="SMART" id="SM00219">
    <property type="entry name" value="TyrKc"/>
    <property type="match status" value="1"/>
</dbReference>
<dbReference type="PROSITE" id="PS50011">
    <property type="entry name" value="PROTEIN_KINASE_DOM"/>
    <property type="match status" value="1"/>
</dbReference>
<keyword evidence="2" id="KW-0472">Membrane</keyword>
<dbReference type="PROSITE" id="PS00109">
    <property type="entry name" value="PROTEIN_KINASE_TYR"/>
    <property type="match status" value="1"/>
</dbReference>
<dbReference type="Gene3D" id="3.30.200.20">
    <property type="entry name" value="Phosphorylase Kinase, domain 1"/>
    <property type="match status" value="1"/>
</dbReference>
<proteinExistence type="predicted"/>
<name>A0AA36H754_CYLNA</name>
<keyword evidence="2" id="KW-0812">Transmembrane</keyword>
<dbReference type="GO" id="GO:0005524">
    <property type="term" value="F:ATP binding"/>
    <property type="evidence" value="ECO:0007669"/>
    <property type="project" value="InterPro"/>
</dbReference>
<dbReference type="PRINTS" id="PR00109">
    <property type="entry name" value="TYRKINASE"/>
</dbReference>
<dbReference type="Proteomes" id="UP001176961">
    <property type="component" value="Unassembled WGS sequence"/>
</dbReference>
<feature type="domain" description="Protein kinase" evidence="3">
    <location>
        <begin position="526"/>
        <end position="838"/>
    </location>
</feature>
<dbReference type="CDD" id="cd00192">
    <property type="entry name" value="PTKc"/>
    <property type="match status" value="1"/>
</dbReference>
<evidence type="ECO:0000256" key="2">
    <source>
        <dbReference type="SAM" id="Phobius"/>
    </source>
</evidence>
<dbReference type="InterPro" id="IPR008266">
    <property type="entry name" value="Tyr_kinase_AS"/>
</dbReference>
<reference evidence="4" key="1">
    <citation type="submission" date="2023-07" db="EMBL/GenBank/DDBJ databases">
        <authorList>
            <consortium name="CYATHOMIX"/>
        </authorList>
    </citation>
    <scope>NUCLEOTIDE SEQUENCE</scope>
    <source>
        <strain evidence="4">N/A</strain>
    </source>
</reference>
<dbReference type="EMBL" id="CATQJL010000316">
    <property type="protein sequence ID" value="CAJ0605021.1"/>
    <property type="molecule type" value="Genomic_DNA"/>
</dbReference>